<feature type="transmembrane region" description="Helical" evidence="5">
    <location>
        <begin position="7"/>
        <end position="26"/>
    </location>
</feature>
<proteinExistence type="predicted"/>
<feature type="transmembrane region" description="Helical" evidence="5">
    <location>
        <begin position="254"/>
        <end position="274"/>
    </location>
</feature>
<keyword evidence="7" id="KW-1185">Reference proteome</keyword>
<organism evidence="6 7">
    <name type="scientific">Prolixibacter bellariivorans</name>
    <dbReference type="NCBI Taxonomy" id="314319"/>
    <lineage>
        <taxon>Bacteria</taxon>
        <taxon>Pseudomonadati</taxon>
        <taxon>Bacteroidota</taxon>
        <taxon>Bacteroidia</taxon>
        <taxon>Marinilabiliales</taxon>
        <taxon>Prolixibacteraceae</taxon>
        <taxon>Prolixibacter</taxon>
    </lineage>
</organism>
<comment type="caution">
    <text evidence="6">The sequence shown here is derived from an EMBL/GenBank/DDBJ whole genome shotgun (WGS) entry which is preliminary data.</text>
</comment>
<dbReference type="AlphaFoldDB" id="A0A5M4AUE8"/>
<keyword evidence="2 5" id="KW-0812">Transmembrane</keyword>
<feature type="transmembrane region" description="Helical" evidence="5">
    <location>
        <begin position="81"/>
        <end position="100"/>
    </location>
</feature>
<evidence type="ECO:0000313" key="7">
    <source>
        <dbReference type="Proteomes" id="UP000391834"/>
    </source>
</evidence>
<dbReference type="EMBL" id="BLAX01000001">
    <property type="protein sequence ID" value="GET31364.1"/>
    <property type="molecule type" value="Genomic_DNA"/>
</dbReference>
<dbReference type="PANTHER" id="PTHR37955:SF1">
    <property type="entry name" value="DEP DOMAIN-CONTAINING PROTEIN"/>
    <property type="match status" value="1"/>
</dbReference>
<dbReference type="Proteomes" id="UP000391834">
    <property type="component" value="Unassembled WGS sequence"/>
</dbReference>
<keyword evidence="4 5" id="KW-0472">Membrane</keyword>
<accession>A0A5M4AUE8</accession>
<evidence type="ECO:0000256" key="1">
    <source>
        <dbReference type="ARBA" id="ARBA00004141"/>
    </source>
</evidence>
<evidence type="ECO:0000256" key="3">
    <source>
        <dbReference type="ARBA" id="ARBA00022989"/>
    </source>
</evidence>
<evidence type="ECO:0000256" key="5">
    <source>
        <dbReference type="SAM" id="Phobius"/>
    </source>
</evidence>
<gene>
    <name evidence="6" type="ORF">PbJCM13498_02270</name>
</gene>
<evidence type="ECO:0000256" key="4">
    <source>
        <dbReference type="ARBA" id="ARBA00023136"/>
    </source>
</evidence>
<dbReference type="PANTHER" id="PTHR37955">
    <property type="entry name" value="TELLURITE RESISTANCE PROTEIN TEHA"/>
    <property type="match status" value="1"/>
</dbReference>
<dbReference type="GO" id="GO:0005886">
    <property type="term" value="C:plasma membrane"/>
    <property type="evidence" value="ECO:0007669"/>
    <property type="project" value="TreeGrafter"/>
</dbReference>
<dbReference type="OrthoDB" id="958273at2"/>
<protein>
    <submittedName>
        <fullName evidence="6">Transporter</fullName>
    </submittedName>
</protein>
<sequence>MKEKLQYFPITTYAIVMGLSGLTIVFGKFYHMQWLPRIFYDLFLFLTLGLFLFISVMYGLKAMNHFEEVVKDFNHRIRINFFSAISISFLLLSVAFMTYWPFLSMAFWWVGLILHTILMLYTISFWIRHNFEIHFMNPAWFIPVVGNIIIPVAGVDYLPKAFSFFYFSVGFFFWIILFAIFLNRAIFHHQLPQKFIPTLFILIAPPAVGFIAYIRIAQSWDTFAVFMLFMAYFFVALLIFLYRSFAKLTFFLSWWAFTFPLMAVTLASIVAFQISHQPFYRGVSFILLVVDIFTVVFVTGHTIGKIREGEICVNED</sequence>
<name>A0A5M4AUE8_9BACT</name>
<reference evidence="6 7" key="1">
    <citation type="submission" date="2019-10" db="EMBL/GenBank/DDBJ databases">
        <title>Prolixibacter strains distinguished by the presence of nitrate reductase genes were adept at nitrate-dependent anaerobic corrosion of metallic iron and carbon steel.</title>
        <authorList>
            <person name="Iino T."/>
            <person name="Shono N."/>
            <person name="Ito K."/>
            <person name="Nakamura R."/>
            <person name="Sueoka K."/>
            <person name="Harayama S."/>
            <person name="Ohkuma M."/>
        </authorList>
    </citation>
    <scope>NUCLEOTIDE SEQUENCE [LARGE SCALE GENOMIC DNA]</scope>
    <source>
        <strain evidence="6 7">JCM 13498</strain>
    </source>
</reference>
<comment type="subcellular location">
    <subcellularLocation>
        <location evidence="1">Membrane</location>
        <topology evidence="1">Multi-pass membrane protein</topology>
    </subcellularLocation>
</comment>
<dbReference type="InterPro" id="IPR052951">
    <property type="entry name" value="Tellurite_res_ion_channel"/>
</dbReference>
<feature type="transmembrane region" description="Helical" evidence="5">
    <location>
        <begin position="106"/>
        <end position="127"/>
    </location>
</feature>
<keyword evidence="3 5" id="KW-1133">Transmembrane helix</keyword>
<feature type="transmembrane region" description="Helical" evidence="5">
    <location>
        <begin position="222"/>
        <end position="242"/>
    </location>
</feature>
<feature type="transmembrane region" description="Helical" evidence="5">
    <location>
        <begin position="195"/>
        <end position="216"/>
    </location>
</feature>
<feature type="transmembrane region" description="Helical" evidence="5">
    <location>
        <begin position="164"/>
        <end position="183"/>
    </location>
</feature>
<feature type="transmembrane region" description="Helical" evidence="5">
    <location>
        <begin position="139"/>
        <end position="158"/>
    </location>
</feature>
<dbReference type="GO" id="GO:0046583">
    <property type="term" value="F:monoatomic cation efflux transmembrane transporter activity"/>
    <property type="evidence" value="ECO:0007669"/>
    <property type="project" value="TreeGrafter"/>
</dbReference>
<dbReference type="Gene3D" id="1.50.10.150">
    <property type="entry name" value="Voltage-dependent anion channel"/>
    <property type="match status" value="1"/>
</dbReference>
<feature type="transmembrane region" description="Helical" evidence="5">
    <location>
        <begin position="280"/>
        <end position="298"/>
    </location>
</feature>
<dbReference type="InterPro" id="IPR004695">
    <property type="entry name" value="SLAC1/Mae1/Ssu1/TehA"/>
</dbReference>
<dbReference type="CDD" id="cd09323">
    <property type="entry name" value="TDT_SLAC1_like"/>
    <property type="match status" value="1"/>
</dbReference>
<dbReference type="InterPro" id="IPR038665">
    <property type="entry name" value="Voltage-dep_anion_channel_sf"/>
</dbReference>
<dbReference type="Pfam" id="PF03595">
    <property type="entry name" value="SLAC1"/>
    <property type="match status" value="1"/>
</dbReference>
<evidence type="ECO:0000313" key="6">
    <source>
        <dbReference type="EMBL" id="GET31364.1"/>
    </source>
</evidence>
<feature type="transmembrane region" description="Helical" evidence="5">
    <location>
        <begin position="38"/>
        <end position="60"/>
    </location>
</feature>
<evidence type="ECO:0000256" key="2">
    <source>
        <dbReference type="ARBA" id="ARBA00022692"/>
    </source>
</evidence>
<dbReference type="RefSeq" id="WP_025865052.1">
    <property type="nucleotide sequence ID" value="NZ_BLAX01000001.1"/>
</dbReference>